<dbReference type="PANTHER" id="PTHR43884">
    <property type="entry name" value="ACYL-COA DEHYDROGENASE"/>
    <property type="match status" value="1"/>
</dbReference>
<dbReference type="Gene3D" id="1.20.140.10">
    <property type="entry name" value="Butyryl-CoA Dehydrogenase, subunit A, domain 3"/>
    <property type="match status" value="1"/>
</dbReference>
<dbReference type="InterPro" id="IPR013786">
    <property type="entry name" value="AcylCoA_DH/ox_N"/>
</dbReference>
<evidence type="ECO:0000256" key="1">
    <source>
        <dbReference type="ARBA" id="ARBA00001974"/>
    </source>
</evidence>
<evidence type="ECO:0000256" key="2">
    <source>
        <dbReference type="ARBA" id="ARBA00009347"/>
    </source>
</evidence>
<reference evidence="10" key="1">
    <citation type="journal article" date="2019" name="Int. J. Syst. Evol. Microbiol.">
        <title>The Global Catalogue of Microorganisms (GCM) 10K type strain sequencing project: providing services to taxonomists for standard genome sequencing and annotation.</title>
        <authorList>
            <consortium name="The Broad Institute Genomics Platform"/>
            <consortium name="The Broad Institute Genome Sequencing Center for Infectious Disease"/>
            <person name="Wu L."/>
            <person name="Ma J."/>
        </authorList>
    </citation>
    <scope>NUCLEOTIDE SEQUENCE [LARGE SCALE GENOMIC DNA]</scope>
    <source>
        <strain evidence="10">JCM 17326</strain>
    </source>
</reference>
<dbReference type="Gene3D" id="2.40.110.10">
    <property type="entry name" value="Butyryl-CoA Dehydrogenase, subunit A, domain 2"/>
    <property type="match status" value="1"/>
</dbReference>
<comment type="similarity">
    <text evidence="2 5">Belongs to the acyl-CoA dehydrogenase family.</text>
</comment>
<evidence type="ECO:0000259" key="6">
    <source>
        <dbReference type="Pfam" id="PF00441"/>
    </source>
</evidence>
<accession>A0ABP6XH40</accession>
<dbReference type="InterPro" id="IPR037069">
    <property type="entry name" value="AcylCoA_DH/ox_N_sf"/>
</dbReference>
<dbReference type="PANTHER" id="PTHR43884:SF12">
    <property type="entry name" value="ISOVALERYL-COA DEHYDROGENASE, MITOCHONDRIAL-RELATED"/>
    <property type="match status" value="1"/>
</dbReference>
<evidence type="ECO:0000256" key="3">
    <source>
        <dbReference type="ARBA" id="ARBA00022630"/>
    </source>
</evidence>
<dbReference type="Proteomes" id="UP001500630">
    <property type="component" value="Unassembled WGS sequence"/>
</dbReference>
<keyword evidence="5" id="KW-0560">Oxidoreductase</keyword>
<evidence type="ECO:0000256" key="5">
    <source>
        <dbReference type="RuleBase" id="RU362125"/>
    </source>
</evidence>
<protein>
    <submittedName>
        <fullName evidence="9">Acyl-CoA dehydrogenase family protein</fullName>
    </submittedName>
</protein>
<dbReference type="InterPro" id="IPR036250">
    <property type="entry name" value="AcylCo_DH-like_C"/>
</dbReference>
<dbReference type="InterPro" id="IPR006091">
    <property type="entry name" value="Acyl-CoA_Oxase/DH_mid-dom"/>
</dbReference>
<comment type="cofactor">
    <cofactor evidence="1 5">
        <name>FAD</name>
        <dbReference type="ChEBI" id="CHEBI:57692"/>
    </cofactor>
</comment>
<feature type="domain" description="Acyl-CoA dehydrogenase/oxidase C-terminal" evidence="6">
    <location>
        <begin position="227"/>
        <end position="378"/>
    </location>
</feature>
<sequence>MDFDLTDTQTKRYDDILGAVTSRFARRTPDSPFSRDDWETAADLGLTGLCLPAEHGGSGLGALDTALCLEAFGRGCPDTGLVFGVAAHLLACAVPVRDFAGAEVRDHLLSGLAGGTILAANAMTEDDAGSDVGRLSATAVADGDHYVIDGVKSFASNAPMADLFVTYAVTDPASGFLGVSAFAVPRDLVGVSVEGPFRKMGLHGCAAGRVTFSRCRVPAAYLLGYEGQGSAIFQHSMGWERACLFGLYLGVMQNQIERCVEHARGRKQFGQSISRFQAVSHRLATMKQRLEAARLLLYRACWLLDQEDRGREHVLAAALSKTAVSEAAVANGLDAVQIFGGSGYLVETGIEQQLRDAVPGAIFSGTTEIQKEVIAREVGL</sequence>
<proteinExistence type="inferred from homology"/>
<name>A0ABP6XH40_9ACTN</name>
<dbReference type="Pfam" id="PF02771">
    <property type="entry name" value="Acyl-CoA_dh_N"/>
    <property type="match status" value="1"/>
</dbReference>
<dbReference type="InterPro" id="IPR009075">
    <property type="entry name" value="AcylCo_DH/oxidase_C"/>
</dbReference>
<evidence type="ECO:0000313" key="9">
    <source>
        <dbReference type="EMBL" id="GAA3566957.1"/>
    </source>
</evidence>
<feature type="domain" description="Acyl-CoA dehydrogenase/oxidase N-terminal" evidence="8">
    <location>
        <begin position="32"/>
        <end position="115"/>
    </location>
</feature>
<evidence type="ECO:0000313" key="10">
    <source>
        <dbReference type="Proteomes" id="UP001500630"/>
    </source>
</evidence>
<dbReference type="Pfam" id="PF00441">
    <property type="entry name" value="Acyl-CoA_dh_1"/>
    <property type="match status" value="1"/>
</dbReference>
<dbReference type="RefSeq" id="WP_345566028.1">
    <property type="nucleotide sequence ID" value="NZ_BAABDQ010000012.1"/>
</dbReference>
<organism evidence="9 10">
    <name type="scientific">Nonomuraea rosea</name>
    <dbReference type="NCBI Taxonomy" id="638574"/>
    <lineage>
        <taxon>Bacteria</taxon>
        <taxon>Bacillati</taxon>
        <taxon>Actinomycetota</taxon>
        <taxon>Actinomycetes</taxon>
        <taxon>Streptosporangiales</taxon>
        <taxon>Streptosporangiaceae</taxon>
        <taxon>Nonomuraea</taxon>
    </lineage>
</organism>
<dbReference type="InterPro" id="IPR009100">
    <property type="entry name" value="AcylCoA_DH/oxidase_NM_dom_sf"/>
</dbReference>
<evidence type="ECO:0000259" key="8">
    <source>
        <dbReference type="Pfam" id="PF02771"/>
    </source>
</evidence>
<gene>
    <name evidence="9" type="ORF">GCM10022419_054560</name>
</gene>
<dbReference type="InterPro" id="IPR046373">
    <property type="entry name" value="Acyl-CoA_Oxase/DH_mid-dom_sf"/>
</dbReference>
<feature type="domain" description="Acyl-CoA oxidase/dehydrogenase middle" evidence="7">
    <location>
        <begin position="121"/>
        <end position="215"/>
    </location>
</feature>
<dbReference type="SUPFAM" id="SSF47203">
    <property type="entry name" value="Acyl-CoA dehydrogenase C-terminal domain-like"/>
    <property type="match status" value="1"/>
</dbReference>
<evidence type="ECO:0000259" key="7">
    <source>
        <dbReference type="Pfam" id="PF02770"/>
    </source>
</evidence>
<keyword evidence="3 5" id="KW-0285">Flavoprotein</keyword>
<dbReference type="EMBL" id="BAABDQ010000012">
    <property type="protein sequence ID" value="GAA3566957.1"/>
    <property type="molecule type" value="Genomic_DNA"/>
</dbReference>
<dbReference type="Pfam" id="PF02770">
    <property type="entry name" value="Acyl-CoA_dh_M"/>
    <property type="match status" value="1"/>
</dbReference>
<dbReference type="SUPFAM" id="SSF56645">
    <property type="entry name" value="Acyl-CoA dehydrogenase NM domain-like"/>
    <property type="match status" value="1"/>
</dbReference>
<evidence type="ECO:0000256" key="4">
    <source>
        <dbReference type="ARBA" id="ARBA00022827"/>
    </source>
</evidence>
<keyword evidence="10" id="KW-1185">Reference proteome</keyword>
<dbReference type="Gene3D" id="1.10.540.10">
    <property type="entry name" value="Acyl-CoA dehydrogenase/oxidase, N-terminal domain"/>
    <property type="match status" value="1"/>
</dbReference>
<keyword evidence="4 5" id="KW-0274">FAD</keyword>
<comment type="caution">
    <text evidence="9">The sequence shown here is derived from an EMBL/GenBank/DDBJ whole genome shotgun (WGS) entry which is preliminary data.</text>
</comment>